<keyword evidence="6" id="KW-0333">Golgi apparatus</keyword>
<evidence type="ECO:0000256" key="10">
    <source>
        <dbReference type="SAM" id="Phobius"/>
    </source>
</evidence>
<dbReference type="GO" id="GO:0015031">
    <property type="term" value="P:protein transport"/>
    <property type="evidence" value="ECO:0007669"/>
    <property type="project" value="UniProtKB-KW"/>
</dbReference>
<accession>A0A5P1EHS8</accession>
<evidence type="ECO:0000256" key="7">
    <source>
        <dbReference type="ARBA" id="ARBA00023136"/>
    </source>
</evidence>
<dbReference type="FunFam" id="1.20.58.90:FF:000004">
    <property type="entry name" value="Syntaxin 10"/>
    <property type="match status" value="1"/>
</dbReference>
<evidence type="ECO:0000256" key="1">
    <source>
        <dbReference type="ARBA" id="ARBA00009063"/>
    </source>
</evidence>
<keyword evidence="13" id="KW-1185">Reference proteome</keyword>
<dbReference type="PANTHER" id="PTHR34949:SF6">
    <property type="entry name" value="EXPRESSED PROTEIN"/>
    <property type="match status" value="1"/>
</dbReference>
<dbReference type="InterPro" id="IPR010989">
    <property type="entry name" value="SNARE"/>
</dbReference>
<keyword evidence="2" id="KW-0813">Transport</keyword>
<dbReference type="CDD" id="cd21442">
    <property type="entry name" value="SNARE_NTD_STX6-like"/>
    <property type="match status" value="1"/>
</dbReference>
<dbReference type="PANTHER" id="PTHR34949">
    <property type="entry name" value="OS05G0443700 PROTEIN"/>
    <property type="match status" value="1"/>
</dbReference>
<gene>
    <name evidence="12" type="ORF">A4U43_C07F29250</name>
</gene>
<dbReference type="Proteomes" id="UP000243459">
    <property type="component" value="Chromosome 7"/>
</dbReference>
<evidence type="ECO:0000256" key="3">
    <source>
        <dbReference type="ARBA" id="ARBA00022692"/>
    </source>
</evidence>
<keyword evidence="4" id="KW-0653">Protein transport</keyword>
<dbReference type="Gramene" id="ONK64727">
    <property type="protein sequence ID" value="ONK64727"/>
    <property type="gene ID" value="A4U43_C07F29250"/>
</dbReference>
<organism evidence="12 13">
    <name type="scientific">Asparagus officinalis</name>
    <name type="common">Garden asparagus</name>
    <dbReference type="NCBI Taxonomy" id="4686"/>
    <lineage>
        <taxon>Eukaryota</taxon>
        <taxon>Viridiplantae</taxon>
        <taxon>Streptophyta</taxon>
        <taxon>Embryophyta</taxon>
        <taxon>Tracheophyta</taxon>
        <taxon>Spermatophyta</taxon>
        <taxon>Magnoliopsida</taxon>
        <taxon>Liliopsida</taxon>
        <taxon>Asparagales</taxon>
        <taxon>Asparagaceae</taxon>
        <taxon>Asparagoideae</taxon>
        <taxon>Asparagus</taxon>
    </lineage>
</organism>
<feature type="transmembrane region" description="Helical" evidence="10">
    <location>
        <begin position="302"/>
        <end position="320"/>
    </location>
</feature>
<evidence type="ECO:0000256" key="4">
    <source>
        <dbReference type="ARBA" id="ARBA00022927"/>
    </source>
</evidence>
<evidence type="ECO:0000256" key="5">
    <source>
        <dbReference type="ARBA" id="ARBA00022989"/>
    </source>
</evidence>
<name>A0A5P1EHS8_ASPOF</name>
<dbReference type="SUPFAM" id="SSF47661">
    <property type="entry name" value="t-snare proteins"/>
    <property type="match status" value="1"/>
</dbReference>
<comment type="similarity">
    <text evidence="1">Belongs to the syntaxin family.</text>
</comment>
<evidence type="ECO:0000313" key="12">
    <source>
        <dbReference type="EMBL" id="ONK64727.1"/>
    </source>
</evidence>
<feature type="compositionally biased region" description="Basic and acidic residues" evidence="9">
    <location>
        <begin position="156"/>
        <end position="171"/>
    </location>
</feature>
<dbReference type="Pfam" id="PF09177">
    <property type="entry name" value="STX6_10_61_N"/>
    <property type="match status" value="1"/>
</dbReference>
<reference evidence="13" key="1">
    <citation type="journal article" date="2017" name="Nat. Commun.">
        <title>The asparagus genome sheds light on the origin and evolution of a young Y chromosome.</title>
        <authorList>
            <person name="Harkess A."/>
            <person name="Zhou J."/>
            <person name="Xu C."/>
            <person name="Bowers J.E."/>
            <person name="Van der Hulst R."/>
            <person name="Ayyampalayam S."/>
            <person name="Mercati F."/>
            <person name="Riccardi P."/>
            <person name="McKain M.R."/>
            <person name="Kakrana A."/>
            <person name="Tang H."/>
            <person name="Ray J."/>
            <person name="Groenendijk J."/>
            <person name="Arikit S."/>
            <person name="Mathioni S.M."/>
            <person name="Nakano M."/>
            <person name="Shan H."/>
            <person name="Telgmann-Rauber A."/>
            <person name="Kanno A."/>
            <person name="Yue Z."/>
            <person name="Chen H."/>
            <person name="Li W."/>
            <person name="Chen Y."/>
            <person name="Xu X."/>
            <person name="Zhang Y."/>
            <person name="Luo S."/>
            <person name="Chen H."/>
            <person name="Gao J."/>
            <person name="Mao Z."/>
            <person name="Pires J.C."/>
            <person name="Luo M."/>
            <person name="Kudrna D."/>
            <person name="Wing R.A."/>
            <person name="Meyers B.C."/>
            <person name="Yi K."/>
            <person name="Kong H."/>
            <person name="Lavrijsen P."/>
            <person name="Sunseri F."/>
            <person name="Falavigna A."/>
            <person name="Ye Y."/>
            <person name="Leebens-Mack J.H."/>
            <person name="Chen G."/>
        </authorList>
    </citation>
    <scope>NUCLEOTIDE SEQUENCE [LARGE SCALE GENOMIC DNA]</scope>
    <source>
        <strain evidence="13">cv. DH0086</strain>
    </source>
</reference>
<comment type="subcellular location">
    <subcellularLocation>
        <location evidence="8">Golgi apparatus</location>
        <location evidence="8">trans-Golgi network membrane</location>
        <topology evidence="8">Single-pass type IV membrane protein</topology>
    </subcellularLocation>
</comment>
<evidence type="ECO:0000256" key="8">
    <source>
        <dbReference type="ARBA" id="ARBA00037801"/>
    </source>
</evidence>
<evidence type="ECO:0000313" key="13">
    <source>
        <dbReference type="Proteomes" id="UP000243459"/>
    </source>
</evidence>
<dbReference type="EMBL" id="CM007387">
    <property type="protein sequence ID" value="ONK64727.1"/>
    <property type="molecule type" value="Genomic_DNA"/>
</dbReference>
<evidence type="ECO:0000256" key="6">
    <source>
        <dbReference type="ARBA" id="ARBA00023034"/>
    </source>
</evidence>
<evidence type="ECO:0000256" key="9">
    <source>
        <dbReference type="SAM" id="MobiDB-lite"/>
    </source>
</evidence>
<keyword evidence="7 10" id="KW-0472">Membrane</keyword>
<dbReference type="OMA" id="ERDKSCM"/>
<feature type="region of interest" description="Disordered" evidence="9">
    <location>
        <begin position="149"/>
        <end position="175"/>
    </location>
</feature>
<protein>
    <recommendedName>
        <fullName evidence="11">Syntaxin 6/10/61 N-terminal domain-containing protein</fullName>
    </recommendedName>
</protein>
<dbReference type="GO" id="GO:0048193">
    <property type="term" value="P:Golgi vesicle transport"/>
    <property type="evidence" value="ECO:0007669"/>
    <property type="project" value="InterPro"/>
</dbReference>
<dbReference type="OrthoDB" id="1889309at2759"/>
<keyword evidence="5 10" id="KW-1133">Transmembrane helix</keyword>
<evidence type="ECO:0000259" key="11">
    <source>
        <dbReference type="Pfam" id="PF09177"/>
    </source>
</evidence>
<dbReference type="InterPro" id="IPR015260">
    <property type="entry name" value="Syntaxin-6/10/61_N"/>
</dbReference>
<dbReference type="AlphaFoldDB" id="A0A5P1EHS8"/>
<evidence type="ECO:0000256" key="2">
    <source>
        <dbReference type="ARBA" id="ARBA00022448"/>
    </source>
</evidence>
<dbReference type="Gene3D" id="1.20.58.90">
    <property type="match status" value="1"/>
</dbReference>
<dbReference type="GO" id="GO:0016020">
    <property type="term" value="C:membrane"/>
    <property type="evidence" value="ECO:0007669"/>
    <property type="project" value="InterPro"/>
</dbReference>
<keyword evidence="3 10" id="KW-0812">Transmembrane</keyword>
<feature type="domain" description="Syntaxin 6/10/61 N-terminal" evidence="11">
    <location>
        <begin position="11"/>
        <end position="109"/>
    </location>
</feature>
<sequence length="323" mass="36795">MTTCFDRWEKDPFFAAAEEVQESADRMESVYRRWIHEKREAANPSNETFEVSSELLRELQMTVGTAKWQLDELSKAVRSNDDACSAGEETRTRHKQFVDAIGNQISTVENSLRESKLEKGEGDHSWVKLDKGERDELALFLACPLPTQDIPKGGRRSNETLKNNSKEERVNGHRRTASACADMSAWKISVPKDDQMPSVPPPKMPSFSCLLNDLESSSKVQWSKNVFRKLKGVDPYQQDDSESLPLRDPQLSRGCNACYEKTKSCLSSCGHETYDKQLYGWFGALQRQLQRSQYQIRYARPVQMISLAVVIVLSIVFLAFRAI</sequence>
<dbReference type="GO" id="GO:0005794">
    <property type="term" value="C:Golgi apparatus"/>
    <property type="evidence" value="ECO:0007669"/>
    <property type="project" value="UniProtKB-SubCell"/>
</dbReference>
<proteinExistence type="inferred from homology"/>